<evidence type="ECO:0000313" key="2">
    <source>
        <dbReference type="Proteomes" id="UP000325690"/>
    </source>
</evidence>
<dbReference type="EMBL" id="ANBP01000002">
    <property type="protein sequence ID" value="KAB7759342.1"/>
    <property type="molecule type" value="Genomic_DNA"/>
</dbReference>
<reference evidence="1 2" key="1">
    <citation type="submission" date="2012-10" db="EMBL/GenBank/DDBJ databases">
        <title>The draft sequence of the Mycobacterium pheli genome.</title>
        <authorList>
            <person name="Pettersson B.M.F."/>
            <person name="Das S."/>
            <person name="Dasgupta S."/>
            <person name="Bhattacharya A."/>
            <person name="Kirsebom L.A."/>
        </authorList>
    </citation>
    <scope>NUCLEOTIDE SEQUENCE [LARGE SCALE GENOMIC DNA]</scope>
    <source>
        <strain evidence="1 2">CCUG 21000</strain>
    </source>
</reference>
<name>A0A5N5VBK6_MYCPH</name>
<evidence type="ECO:0000313" key="1">
    <source>
        <dbReference type="EMBL" id="KAB7759342.1"/>
    </source>
</evidence>
<dbReference type="Proteomes" id="UP000325690">
    <property type="component" value="Unassembled WGS sequence"/>
</dbReference>
<protein>
    <submittedName>
        <fullName evidence="1">Uncharacterized protein</fullName>
    </submittedName>
</protein>
<accession>A0A5N5VBK6</accession>
<comment type="caution">
    <text evidence="1">The sequence shown here is derived from an EMBL/GenBank/DDBJ whole genome shotgun (WGS) entry which is preliminary data.</text>
</comment>
<keyword evidence="2" id="KW-1185">Reference proteome</keyword>
<proteinExistence type="predicted"/>
<sequence>MRTKVFTLTQLMMLFRSVVAVLISAVGLLAVLPGTAAAQVDPIVRTQSGKMRCIVSANDVSHGGGPLVACRARFTNAPIWPQSTLNERMNIAVVRGNGAFKWEIGDIPGTTEVMAQDIVMTYGKTYRLNGWTIEPAFDGTRFTYDRTGHGMFASIDRVYSF</sequence>
<organism evidence="1 2">
    <name type="scientific">Mycolicibacterium phlei DSM 43239 = CCUG 21000</name>
    <dbReference type="NCBI Taxonomy" id="1226750"/>
    <lineage>
        <taxon>Bacteria</taxon>
        <taxon>Bacillati</taxon>
        <taxon>Actinomycetota</taxon>
        <taxon>Actinomycetes</taxon>
        <taxon>Mycobacteriales</taxon>
        <taxon>Mycobacteriaceae</taxon>
        <taxon>Mycolicibacterium</taxon>
    </lineage>
</organism>
<gene>
    <name evidence="1" type="ORF">MPHL21000_03790</name>
</gene>
<dbReference type="AlphaFoldDB" id="A0A5N5VBK6"/>